<dbReference type="Pfam" id="PF13362">
    <property type="entry name" value="Toprim_3"/>
    <property type="match status" value="1"/>
</dbReference>
<dbReference type="Pfam" id="PF08707">
    <property type="entry name" value="PriCT_2"/>
    <property type="match status" value="1"/>
</dbReference>
<gene>
    <name evidence="4" type="ORF">THMIRHAS_03900</name>
</gene>
<proteinExistence type="predicted"/>
<keyword evidence="5" id="KW-1185">Reference proteome</keyword>
<dbReference type="Proteomes" id="UP000501726">
    <property type="component" value="Chromosome"/>
</dbReference>
<dbReference type="RefSeq" id="WP_173270109.1">
    <property type="nucleotide sequence ID" value="NZ_AP021889.1"/>
</dbReference>
<feature type="domain" description="Primase C-terminal 2" evidence="2">
    <location>
        <begin position="16"/>
        <end position="85"/>
    </location>
</feature>
<evidence type="ECO:0000313" key="5">
    <source>
        <dbReference type="Proteomes" id="UP000501726"/>
    </source>
</evidence>
<dbReference type="InterPro" id="IPR006171">
    <property type="entry name" value="TOPRIM_dom"/>
</dbReference>
<sequence>MRVDHEPLDLVTVVFMLTYISANCDRETWTRVLMAIKSEFGEEGKQVAHDWSATAESFKQDAFNATWKSIKAGGGVTIATLVSMAKDNGFQFAPISKEDKARFKAEEKQRKEQRKREEAEQAKQTALNQQAAKLNALEVLSRAIRCNPEHPYLIKKGVAGAPLENIYQIGLNLIIPVYQFTGEYRQIKHLYEPNQAAPLYEPWNLQQISATGFKWFLKGGRVKGGFYPVRLNDDSNEFILCEGLATGLAIAGFYERSSNVICAFNAGNLKSVALAFKRAYPAGVFTIAADNDRDTERAKGVNVGIEKAKCAAGAIDCAYNYPEFAEGEAGSDWNDRFLLDHPQGLPVPEIGRGVDVRTNGGGL</sequence>
<evidence type="ECO:0000313" key="4">
    <source>
        <dbReference type="EMBL" id="BBP45017.1"/>
    </source>
</evidence>
<organism evidence="4 5">
    <name type="scientific">Thiosulfatimonas sediminis</name>
    <dbReference type="NCBI Taxonomy" id="2675054"/>
    <lineage>
        <taxon>Bacteria</taxon>
        <taxon>Pseudomonadati</taxon>
        <taxon>Pseudomonadota</taxon>
        <taxon>Gammaproteobacteria</taxon>
        <taxon>Thiotrichales</taxon>
        <taxon>Piscirickettsiaceae</taxon>
        <taxon>Thiosulfatimonas</taxon>
    </lineage>
</organism>
<evidence type="ECO:0008006" key="6">
    <source>
        <dbReference type="Google" id="ProtNLM"/>
    </source>
</evidence>
<dbReference type="KEGG" id="tse:THMIRHAS_03900"/>
<evidence type="ECO:0000259" key="2">
    <source>
        <dbReference type="Pfam" id="PF08707"/>
    </source>
</evidence>
<dbReference type="InterPro" id="IPR034154">
    <property type="entry name" value="TOPRIM_DnaG/twinkle"/>
</dbReference>
<name>A0A6F8PSK9_9GAMM</name>
<dbReference type="AlphaFoldDB" id="A0A6F8PSK9"/>
<feature type="domain" description="Toprim" evidence="3">
    <location>
        <begin position="239"/>
        <end position="336"/>
    </location>
</feature>
<keyword evidence="1" id="KW-0175">Coiled coil</keyword>
<dbReference type="CDD" id="cd01029">
    <property type="entry name" value="TOPRIM_primases"/>
    <property type="match status" value="1"/>
</dbReference>
<protein>
    <recommendedName>
        <fullName evidence="6">Toprim domain-containing protein</fullName>
    </recommendedName>
</protein>
<dbReference type="EMBL" id="AP021889">
    <property type="protein sequence ID" value="BBP45017.1"/>
    <property type="molecule type" value="Genomic_DNA"/>
</dbReference>
<accession>A0A6F8PSK9</accession>
<evidence type="ECO:0000256" key="1">
    <source>
        <dbReference type="SAM" id="Coils"/>
    </source>
</evidence>
<dbReference type="GO" id="GO:0016817">
    <property type="term" value="F:hydrolase activity, acting on acid anhydrides"/>
    <property type="evidence" value="ECO:0007669"/>
    <property type="project" value="InterPro"/>
</dbReference>
<reference evidence="5" key="1">
    <citation type="submission" date="2019-11" db="EMBL/GenBank/DDBJ databases">
        <title>Isolation and characterization of two novel species in the genus Thiomicrorhabdus.</title>
        <authorList>
            <person name="Mochizuki J."/>
            <person name="Kojima H."/>
            <person name="Fukui M."/>
        </authorList>
    </citation>
    <scope>NUCLEOTIDE SEQUENCE [LARGE SCALE GENOMIC DNA]</scope>
    <source>
        <strain evidence="5">aks77</strain>
    </source>
</reference>
<dbReference type="InterPro" id="IPR014819">
    <property type="entry name" value="PriCT_2"/>
</dbReference>
<evidence type="ECO:0000259" key="3">
    <source>
        <dbReference type="Pfam" id="PF13362"/>
    </source>
</evidence>
<feature type="coiled-coil region" evidence="1">
    <location>
        <begin position="100"/>
        <end position="129"/>
    </location>
</feature>